<reference evidence="2" key="1">
    <citation type="journal article" date="2019" name="Sci. Rep.">
        <title>Draft genome of Tanacetum cinerariifolium, the natural source of mosquito coil.</title>
        <authorList>
            <person name="Yamashiro T."/>
            <person name="Shiraishi A."/>
            <person name="Satake H."/>
            <person name="Nakayama K."/>
        </authorList>
    </citation>
    <scope>NUCLEOTIDE SEQUENCE</scope>
</reference>
<evidence type="ECO:0000313" key="2">
    <source>
        <dbReference type="EMBL" id="GFC76905.1"/>
    </source>
</evidence>
<feature type="chain" id="PRO_5025562830" evidence="1">
    <location>
        <begin position="19"/>
        <end position="85"/>
    </location>
</feature>
<name>A0A699QU23_TANCI</name>
<keyword evidence="1" id="KW-0732">Signal</keyword>
<proteinExistence type="predicted"/>
<organism evidence="2">
    <name type="scientific">Tanacetum cinerariifolium</name>
    <name type="common">Dalmatian daisy</name>
    <name type="synonym">Chrysanthemum cinerariifolium</name>
    <dbReference type="NCBI Taxonomy" id="118510"/>
    <lineage>
        <taxon>Eukaryota</taxon>
        <taxon>Viridiplantae</taxon>
        <taxon>Streptophyta</taxon>
        <taxon>Embryophyta</taxon>
        <taxon>Tracheophyta</taxon>
        <taxon>Spermatophyta</taxon>
        <taxon>Magnoliopsida</taxon>
        <taxon>eudicotyledons</taxon>
        <taxon>Gunneridae</taxon>
        <taxon>Pentapetalae</taxon>
        <taxon>asterids</taxon>
        <taxon>campanulids</taxon>
        <taxon>Asterales</taxon>
        <taxon>Asteraceae</taxon>
        <taxon>Asteroideae</taxon>
        <taxon>Anthemideae</taxon>
        <taxon>Anthemidinae</taxon>
        <taxon>Tanacetum</taxon>
    </lineage>
</organism>
<feature type="signal peptide" evidence="1">
    <location>
        <begin position="1"/>
        <end position="18"/>
    </location>
</feature>
<evidence type="ECO:0000256" key="1">
    <source>
        <dbReference type="SAM" id="SignalP"/>
    </source>
</evidence>
<gene>
    <name evidence="2" type="ORF">Tci_848875</name>
</gene>
<sequence>MKMVLLAATAAMVVTVAAMAMTVGEAPAEVVMMVPTGVAAAVGVNGVVGGMVMEAAGGEGVVALHGGGGCGDEGGSVGVAKTMVE</sequence>
<dbReference type="EMBL" id="BKCJ011058581">
    <property type="protein sequence ID" value="GFC76905.1"/>
    <property type="molecule type" value="Genomic_DNA"/>
</dbReference>
<comment type="caution">
    <text evidence="2">The sequence shown here is derived from an EMBL/GenBank/DDBJ whole genome shotgun (WGS) entry which is preliminary data.</text>
</comment>
<protein>
    <submittedName>
        <fullName evidence="2">Uncharacterized protein</fullName>
    </submittedName>
</protein>
<accession>A0A699QU23</accession>
<dbReference type="AlphaFoldDB" id="A0A699QU23"/>